<protein>
    <recommendedName>
        <fullName evidence="4">Integrase</fullName>
    </recommendedName>
</protein>
<dbReference type="Proteomes" id="UP000680158">
    <property type="component" value="Unassembled WGS sequence"/>
</dbReference>
<evidence type="ECO:0000256" key="1">
    <source>
        <dbReference type="SAM" id="MobiDB-lite"/>
    </source>
</evidence>
<feature type="region of interest" description="Disordered" evidence="1">
    <location>
        <begin position="749"/>
        <end position="773"/>
    </location>
</feature>
<proteinExistence type="predicted"/>
<comment type="caution">
    <text evidence="2">The sequence shown here is derived from an EMBL/GenBank/DDBJ whole genome shotgun (WGS) entry which is preliminary data.</text>
</comment>
<evidence type="ECO:0008006" key="4">
    <source>
        <dbReference type="Google" id="ProtNLM"/>
    </source>
</evidence>
<gene>
    <name evidence="2" type="ORF">KDM92_01035</name>
</gene>
<reference evidence="2 3" key="1">
    <citation type="submission" date="2021-04" db="EMBL/GenBank/DDBJ databases">
        <title>novel species isolated from subtropical streams in China.</title>
        <authorList>
            <person name="Lu H."/>
        </authorList>
    </citation>
    <scope>NUCLEOTIDE SEQUENCE [LARGE SCALE GENOMIC DNA]</scope>
    <source>
        <strain evidence="2 3">BYS107W</strain>
    </source>
</reference>
<accession>A0A941DAL5</accession>
<name>A0A941DAL5_9BURK</name>
<keyword evidence="3" id="KW-1185">Reference proteome</keyword>
<dbReference type="RefSeq" id="WP_212682609.1">
    <property type="nucleotide sequence ID" value="NZ_JAGSPM010000001.1"/>
</dbReference>
<evidence type="ECO:0000313" key="2">
    <source>
        <dbReference type="EMBL" id="MBR7745149.1"/>
    </source>
</evidence>
<evidence type="ECO:0000313" key="3">
    <source>
        <dbReference type="Proteomes" id="UP000680158"/>
    </source>
</evidence>
<sequence>MNSHFTSFIDLGKSLARDKGLDWNFVLTELGDAVDGIGWNLTKSVGDTPPPVHYLRGLGQDSRALAFINKEREIAGKASVHRKALSPAWCDLIKAAVAEQLFFKRNSTGHVFNNILRPLRVLATCVPKEPWEMTLDDLQYAIRIASEIQASGKLGDVLVGAIKVVLDAYHVCDAGQMSGMLQVRRLSVKNVKSRHTMSKDELRTKLDERKQAERLPSQRAFWELVRIVMTERPKSFMDELRFAAVQVMIFTGLRVGEAALLPLDWKRERTYLDARGRSASEAGGFSTALMLRHFAEKQQEVESDSQILRQNIQSVPEMFRETLVATLDRIVQITAPLRDTMKLQCISGRLLPWYKESDLVPFTELYTRLSGNPFWLDIDRELFLNEYRESFDPSVFDKLSRFQADLYLESQSKLDIAVYVYGNRLQRKMQNGDTPLVFRTSNGRQIAPRARMLWAETYLNIGELEAYVRSTTPTKISDTQPFRTDSGLVSPWELLFLHPKRSLAEERNGGLCDITRYMSVSRPDPTLIGVALGDHVANPSLFSQYGADEEDRKLALESHKLRHLQNTELFRLGVADTIISKRFNRRSVTQSYEYDHRSLAEELDQISFPEELEIALGEKTTTVAKLIKVGKANGPIVNAFLNIQMNQGDAAAYEYLRVEADGFHATPYGHCLNSFTVDPCPKHLECFANCRHLSATDLPENRQNLLRLESKLKTVVETINGRPSSSIGWKNQLEHANDRLAGVQKLLATSPGQRPFPNGEDLSQSNARGIMDE</sequence>
<organism evidence="2 3">
    <name type="scientific">Undibacterium baiyunense</name>
    <dbReference type="NCBI Taxonomy" id="2828731"/>
    <lineage>
        <taxon>Bacteria</taxon>
        <taxon>Pseudomonadati</taxon>
        <taxon>Pseudomonadota</taxon>
        <taxon>Betaproteobacteria</taxon>
        <taxon>Burkholderiales</taxon>
        <taxon>Oxalobacteraceae</taxon>
        <taxon>Undibacterium</taxon>
    </lineage>
</organism>
<dbReference type="AlphaFoldDB" id="A0A941DAL5"/>
<dbReference type="EMBL" id="JAGSPM010000001">
    <property type="protein sequence ID" value="MBR7745149.1"/>
    <property type="molecule type" value="Genomic_DNA"/>
</dbReference>